<accession>A0A8X6WBS7</accession>
<gene>
    <name evidence="1" type="ORF">TNCV_4199881</name>
</gene>
<sequence>MEERDFKSLKDLTITDQLKKHVRGEIRDHFVDEWTKFCEPSVLADKLDEYERVIDTGVQISVVRTDVIEGQSVDSGGIMSAFGEREITELKIFHLKIDDSRHSPHVCNA</sequence>
<evidence type="ECO:0000313" key="2">
    <source>
        <dbReference type="Proteomes" id="UP000887159"/>
    </source>
</evidence>
<dbReference type="Proteomes" id="UP000887159">
    <property type="component" value="Unassembled WGS sequence"/>
</dbReference>
<comment type="caution">
    <text evidence="1">The sequence shown here is derived from an EMBL/GenBank/DDBJ whole genome shotgun (WGS) entry which is preliminary data.</text>
</comment>
<dbReference type="EMBL" id="BMAU01021400">
    <property type="protein sequence ID" value="GFY31677.1"/>
    <property type="molecule type" value="Genomic_DNA"/>
</dbReference>
<protein>
    <submittedName>
        <fullName evidence="1">Uncharacterized protein</fullName>
    </submittedName>
</protein>
<keyword evidence="2" id="KW-1185">Reference proteome</keyword>
<reference evidence="1" key="1">
    <citation type="submission" date="2020-08" db="EMBL/GenBank/DDBJ databases">
        <title>Multicomponent nature underlies the extraordinary mechanical properties of spider dragline silk.</title>
        <authorList>
            <person name="Kono N."/>
            <person name="Nakamura H."/>
            <person name="Mori M."/>
            <person name="Yoshida Y."/>
            <person name="Ohtoshi R."/>
            <person name="Malay A.D."/>
            <person name="Moran D.A.P."/>
            <person name="Tomita M."/>
            <person name="Numata K."/>
            <person name="Arakawa K."/>
        </authorList>
    </citation>
    <scope>NUCLEOTIDE SEQUENCE</scope>
</reference>
<dbReference type="AlphaFoldDB" id="A0A8X6WBS7"/>
<name>A0A8X6WBS7_TRICX</name>
<organism evidence="1 2">
    <name type="scientific">Trichonephila clavipes</name>
    <name type="common">Golden silk orbweaver</name>
    <name type="synonym">Nephila clavipes</name>
    <dbReference type="NCBI Taxonomy" id="2585209"/>
    <lineage>
        <taxon>Eukaryota</taxon>
        <taxon>Metazoa</taxon>
        <taxon>Ecdysozoa</taxon>
        <taxon>Arthropoda</taxon>
        <taxon>Chelicerata</taxon>
        <taxon>Arachnida</taxon>
        <taxon>Araneae</taxon>
        <taxon>Araneomorphae</taxon>
        <taxon>Entelegynae</taxon>
        <taxon>Araneoidea</taxon>
        <taxon>Nephilidae</taxon>
        <taxon>Trichonephila</taxon>
    </lineage>
</organism>
<evidence type="ECO:0000313" key="1">
    <source>
        <dbReference type="EMBL" id="GFY31677.1"/>
    </source>
</evidence>
<proteinExistence type="predicted"/>